<evidence type="ECO:0000256" key="5">
    <source>
        <dbReference type="SAM" id="MobiDB-lite"/>
    </source>
</evidence>
<gene>
    <name evidence="7" type="ORF">V474_24955</name>
</gene>
<dbReference type="InterPro" id="IPR004843">
    <property type="entry name" value="Calcineurin-like_PHP"/>
</dbReference>
<keyword evidence="8" id="KW-1185">Reference proteome</keyword>
<keyword evidence="1" id="KW-0479">Metal-binding</keyword>
<evidence type="ECO:0000256" key="1">
    <source>
        <dbReference type="ARBA" id="ARBA00022723"/>
    </source>
</evidence>
<evidence type="ECO:0000259" key="6">
    <source>
        <dbReference type="Pfam" id="PF00149"/>
    </source>
</evidence>
<dbReference type="PANTHER" id="PTHR42988:SF2">
    <property type="entry name" value="CYCLIC NUCLEOTIDE PHOSPHODIESTERASE CBUA0032-RELATED"/>
    <property type="match status" value="1"/>
</dbReference>
<feature type="domain" description="Calcineurin-like phosphoesterase" evidence="6">
    <location>
        <begin position="14"/>
        <end position="206"/>
    </location>
</feature>
<dbReference type="InterPro" id="IPR050884">
    <property type="entry name" value="CNP_phosphodiesterase-III"/>
</dbReference>
<reference evidence="7 8" key="1">
    <citation type="journal article" date="2015" name="G3 (Bethesda)">
        <title>Insights into Ongoing Evolution of the Hexachlorocyclohexane Catabolic Pathway from Comparative Genomics of Ten Sphingomonadaceae Strains.</title>
        <authorList>
            <person name="Pearce S.L."/>
            <person name="Oakeshott J.G."/>
            <person name="Pandey G."/>
        </authorList>
    </citation>
    <scope>NUCLEOTIDE SEQUENCE [LARGE SCALE GENOMIC DNA]</scope>
    <source>
        <strain evidence="7 8">LL02</strain>
    </source>
</reference>
<evidence type="ECO:0000256" key="3">
    <source>
        <dbReference type="ARBA" id="ARBA00023004"/>
    </source>
</evidence>
<sequence length="295" mass="33027">MHGKSASMHSGPLRLFHLSDIHFGLEDTRAIAWAKECIEREKPHAVAITGDLTMRARHPEFRAACEWITALDVPVTVEVGNHDIPYFNLYERFFAPYKRFKAIERMVESRLDLPNLAIVPLRTTTRAQWQRFPWSNGWVTQEALAQTLAAIDELPKGTRILIACHHPLTERRERDGKLLTINGTRTMETLASRGVMGVLSGHIHDPFDLTKATPAGPLRMIGAGTLSMRIRSTPPSFNEIVIDGDEIRVTARNLEQVATRDMQIDEVPENALPPRTPQEPVSPVGAVPPVDPPVH</sequence>
<evidence type="ECO:0000313" key="8">
    <source>
        <dbReference type="Proteomes" id="UP000052268"/>
    </source>
</evidence>
<comment type="caution">
    <text evidence="7">The sequence shown here is derived from an EMBL/GenBank/DDBJ whole genome shotgun (WGS) entry which is preliminary data.</text>
</comment>
<dbReference type="RefSeq" id="WP_236711323.1">
    <property type="nucleotide sequence ID" value="NZ_KQ130456.1"/>
</dbReference>
<evidence type="ECO:0000313" key="7">
    <source>
        <dbReference type="EMBL" id="KMS52793.1"/>
    </source>
</evidence>
<dbReference type="EMBL" id="JACU01000008">
    <property type="protein sequence ID" value="KMS52793.1"/>
    <property type="molecule type" value="Genomic_DNA"/>
</dbReference>
<dbReference type="PANTHER" id="PTHR42988">
    <property type="entry name" value="PHOSPHOHYDROLASE"/>
    <property type="match status" value="1"/>
</dbReference>
<dbReference type="AlphaFoldDB" id="A0A0J7XNX6"/>
<evidence type="ECO:0000256" key="4">
    <source>
        <dbReference type="ARBA" id="ARBA00025742"/>
    </source>
</evidence>
<keyword evidence="2" id="KW-0378">Hydrolase</keyword>
<dbReference type="Proteomes" id="UP000052268">
    <property type="component" value="Unassembled WGS sequence"/>
</dbReference>
<feature type="region of interest" description="Disordered" evidence="5">
    <location>
        <begin position="263"/>
        <end position="295"/>
    </location>
</feature>
<protein>
    <submittedName>
        <fullName evidence="7">Metallophosphoesterase</fullName>
    </submittedName>
</protein>
<dbReference type="GO" id="GO:0046872">
    <property type="term" value="F:metal ion binding"/>
    <property type="evidence" value="ECO:0007669"/>
    <property type="project" value="UniProtKB-KW"/>
</dbReference>
<dbReference type="PATRIC" id="fig|1114963.3.peg.3846"/>
<evidence type="ECO:0000256" key="2">
    <source>
        <dbReference type="ARBA" id="ARBA00022801"/>
    </source>
</evidence>
<dbReference type="Gene3D" id="3.60.21.10">
    <property type="match status" value="1"/>
</dbReference>
<dbReference type="Pfam" id="PF00149">
    <property type="entry name" value="Metallophos"/>
    <property type="match status" value="1"/>
</dbReference>
<proteinExistence type="inferred from homology"/>
<organism evidence="7 8">
    <name type="scientific">Novosphingobium barchaimii LL02</name>
    <dbReference type="NCBI Taxonomy" id="1114963"/>
    <lineage>
        <taxon>Bacteria</taxon>
        <taxon>Pseudomonadati</taxon>
        <taxon>Pseudomonadota</taxon>
        <taxon>Alphaproteobacteria</taxon>
        <taxon>Sphingomonadales</taxon>
        <taxon>Sphingomonadaceae</taxon>
        <taxon>Novosphingobium</taxon>
    </lineage>
</organism>
<comment type="similarity">
    <text evidence="4">Belongs to the cyclic nucleotide phosphodiesterase class-III family.</text>
</comment>
<dbReference type="InterPro" id="IPR029052">
    <property type="entry name" value="Metallo-depent_PP-like"/>
</dbReference>
<dbReference type="SUPFAM" id="SSF56300">
    <property type="entry name" value="Metallo-dependent phosphatases"/>
    <property type="match status" value="1"/>
</dbReference>
<name>A0A0J7XNX6_9SPHN</name>
<dbReference type="GO" id="GO:0016787">
    <property type="term" value="F:hydrolase activity"/>
    <property type="evidence" value="ECO:0007669"/>
    <property type="project" value="UniProtKB-KW"/>
</dbReference>
<accession>A0A0J7XNX6</accession>
<keyword evidence="3" id="KW-0408">Iron</keyword>